<evidence type="ECO:0000256" key="4">
    <source>
        <dbReference type="ARBA" id="ARBA00022917"/>
    </source>
</evidence>
<dbReference type="RefSeq" id="WP_125714869.1">
    <property type="nucleotide sequence ID" value="NZ_JBHTOP010000023.1"/>
</dbReference>
<keyword evidence="8" id="KW-1185">Reference proteome</keyword>
<comment type="caution">
    <text evidence="7">The sequence shown here is derived from an EMBL/GenBank/DDBJ whole genome shotgun (WGS) entry which is preliminary data.</text>
</comment>
<dbReference type="Pfam" id="PF05670">
    <property type="entry name" value="NFACT-R_1"/>
    <property type="match status" value="1"/>
</dbReference>
<keyword evidence="3 5" id="KW-0694">RNA-binding</keyword>
<dbReference type="PANTHER" id="PTHR15239:SF6">
    <property type="entry name" value="RIBOSOME QUALITY CONTROL COMPLEX SUBUNIT NEMF"/>
    <property type="match status" value="1"/>
</dbReference>
<dbReference type="Gene3D" id="2.30.310.10">
    <property type="entry name" value="ibrinogen binding protein from staphylococcus aureus domain"/>
    <property type="match status" value="1"/>
</dbReference>
<gene>
    <name evidence="5" type="primary">rqcH</name>
    <name evidence="7" type="ORF">ACFQ5M_09075</name>
</gene>
<evidence type="ECO:0000259" key="6">
    <source>
        <dbReference type="Pfam" id="PF05670"/>
    </source>
</evidence>
<evidence type="ECO:0000313" key="8">
    <source>
        <dbReference type="Proteomes" id="UP001597267"/>
    </source>
</evidence>
<dbReference type="InterPro" id="IPR008532">
    <property type="entry name" value="NFACT_RNA-bd"/>
</dbReference>
<dbReference type="InterPro" id="IPR043682">
    <property type="entry name" value="RqcH_bacterial"/>
</dbReference>
<dbReference type="Gene3D" id="3.40.970.40">
    <property type="entry name" value="fibrinogen binding protein from staphylococcus aureus domain like"/>
    <property type="match status" value="1"/>
</dbReference>
<dbReference type="Proteomes" id="UP001597267">
    <property type="component" value="Unassembled WGS sequence"/>
</dbReference>
<evidence type="ECO:0000256" key="1">
    <source>
        <dbReference type="ARBA" id="ARBA00022555"/>
    </source>
</evidence>
<comment type="subunit">
    <text evidence="5">Associates with stalled 50S ribosomal subunits. Binds to RqcP.</text>
</comment>
<evidence type="ECO:0000256" key="5">
    <source>
        <dbReference type="HAMAP-Rule" id="MF_00844"/>
    </source>
</evidence>
<sequence length="573" mass="65500">MSFDGTFTHAMILELKELLENGKLNKIQQPYPNELILTIRKNRKNQNLLLSAHPSYARIQITKVPYNNPPIPSKFVMTLRKYLDGAIIKEISQVHNDRIIHFVFASRNELGDLQHLRLVVELMGRHSNIFLINAETNKIIDLVKRVSISQNSYRGLTPGATYHEPPYQDKVDPFLMTSAQLTQLTTALNQAEDETAQRQLLGTTLQGLGKDTLNELIYQIKENGMTVFNSFFKRFDAGTPTLTTAANKSYFTVFPYVSLQNLPDSTLQQFDSLSTLLDQYYDQKARQDRVKQQCSELIHFINLELDKDKKKMVKLQKTLDQSKNAETYRLKGELLTTYLHQVTRGMREITLPNYYDNEAPVKITLSNQLSPSKNAQKYFNRYQKLKNSVAYVNQQMALTQDEITYFEGILAQIDLAEPKDLEDITLELEREGYLHKKKKKQRKPAKISKPEEFWAADGTHILVGKNNLQNDQLTLKKAKKSDIWLHAKNIPGSHVIIEDNAPTPETLTAAATLAAYFSKSRLSASVPVDYVMVKKVHKPNGAKPGFVIYEGQKTLYVTPTQEFVAGMRQRPTK</sequence>
<keyword evidence="2 5" id="KW-0699">rRNA-binding</keyword>
<evidence type="ECO:0000256" key="2">
    <source>
        <dbReference type="ARBA" id="ARBA00022730"/>
    </source>
</evidence>
<keyword evidence="4 5" id="KW-0648">Protein biosynthesis</keyword>
<evidence type="ECO:0000313" key="7">
    <source>
        <dbReference type="EMBL" id="MFD1672247.1"/>
    </source>
</evidence>
<name>A0ABW4JBE9_9LACO</name>
<accession>A0ABW4JBE9</accession>
<dbReference type="PANTHER" id="PTHR15239">
    <property type="entry name" value="NUCLEAR EXPORT MEDIATOR FACTOR NEMF"/>
    <property type="match status" value="1"/>
</dbReference>
<comment type="similarity">
    <text evidence="5">Belongs to the NEMF family.</text>
</comment>
<keyword evidence="1 5" id="KW-0820">tRNA-binding</keyword>
<dbReference type="Pfam" id="PF05833">
    <property type="entry name" value="NFACT_N"/>
    <property type="match status" value="1"/>
</dbReference>
<organism evidence="7 8">
    <name type="scientific">Agrilactobacillus yilanensis</name>
    <dbReference type="NCBI Taxonomy" id="2485997"/>
    <lineage>
        <taxon>Bacteria</taxon>
        <taxon>Bacillati</taxon>
        <taxon>Bacillota</taxon>
        <taxon>Bacilli</taxon>
        <taxon>Lactobacillales</taxon>
        <taxon>Lactobacillaceae</taxon>
        <taxon>Agrilactobacillus</taxon>
    </lineage>
</organism>
<protein>
    <recommendedName>
        <fullName evidence="5">Rqc2 homolog RqcH</fullName>
        <shortName evidence="5">RqcH</shortName>
    </recommendedName>
</protein>
<reference evidence="8" key="1">
    <citation type="journal article" date="2019" name="Int. J. Syst. Evol. Microbiol.">
        <title>The Global Catalogue of Microorganisms (GCM) 10K type strain sequencing project: providing services to taxonomists for standard genome sequencing and annotation.</title>
        <authorList>
            <consortium name="The Broad Institute Genomics Platform"/>
            <consortium name="The Broad Institute Genome Sequencing Center for Infectious Disease"/>
            <person name="Wu L."/>
            <person name="Ma J."/>
        </authorList>
    </citation>
    <scope>NUCLEOTIDE SEQUENCE [LARGE SCALE GENOMIC DNA]</scope>
    <source>
        <strain evidence="8">CCM 8896</strain>
    </source>
</reference>
<proteinExistence type="inferred from homology"/>
<evidence type="ECO:0000256" key="3">
    <source>
        <dbReference type="ARBA" id="ARBA00022884"/>
    </source>
</evidence>
<feature type="domain" description="NFACT RNA-binding" evidence="6">
    <location>
        <begin position="453"/>
        <end position="541"/>
    </location>
</feature>
<comment type="function">
    <text evidence="5">Key component of the ribosome quality control system (RQC), a ribosome-associated complex that mediates the extraction of incompletely synthesized nascent chains from stalled ribosomes and their subsequent degradation. RqcH recruits Ala-charged tRNA, and with RqcP directs the elongation of stalled nascent chains on 50S ribosomal subunits, leading to non-templated C-terminal alanine extensions (Ala tail). The Ala tail promotes nascent chain degradation. May add between 1 and at least 8 Ala residues. Binds to stalled 50S ribosomal subunits.</text>
</comment>
<dbReference type="InterPro" id="IPR051608">
    <property type="entry name" value="RQC_Subunit_NEMF"/>
</dbReference>
<dbReference type="EMBL" id="JBHTOP010000023">
    <property type="protein sequence ID" value="MFD1672247.1"/>
    <property type="molecule type" value="Genomic_DNA"/>
</dbReference>
<dbReference type="HAMAP" id="MF_00844_B">
    <property type="entry name" value="RqcH_B"/>
    <property type="match status" value="1"/>
</dbReference>